<feature type="compositionally biased region" description="Low complexity" evidence="1">
    <location>
        <begin position="23"/>
        <end position="63"/>
    </location>
</feature>
<evidence type="ECO:0000256" key="1">
    <source>
        <dbReference type="SAM" id="MobiDB-lite"/>
    </source>
</evidence>
<accession>A0AAV1CK63</accession>
<reference evidence="3" key="1">
    <citation type="submission" date="2023-03" db="EMBL/GenBank/DDBJ databases">
        <authorList>
            <person name="Julca I."/>
        </authorList>
    </citation>
    <scope>NUCLEOTIDE SEQUENCE</scope>
</reference>
<sequence length="169" mass="18799">MVSLNCISMSKLNIQASTLPNKASSSSSSIPHQASSSSSSPNSASPVQLPPQSLQKLQNQQLKPKQKKDNNTPTILEIERAIGAEENEGIFETIFSRTIGKTEGPIEKQLRETGEWINDKTERQLRAAGKPILMFMYQWILPMWILAFCIASGIIKLPFHNAFLDDLLM</sequence>
<dbReference type="PANTHER" id="PTHR36340">
    <property type="entry name" value="NAD(P)H DEHYDROGENASE SUBUNIT CRR3, CHLOROPLASTIC-RELATED"/>
    <property type="match status" value="1"/>
</dbReference>
<dbReference type="GO" id="GO:0010598">
    <property type="term" value="C:NAD(P)H dehydrogenase complex (plastoquinone)"/>
    <property type="evidence" value="ECO:0007669"/>
    <property type="project" value="InterPro"/>
</dbReference>
<dbReference type="EMBL" id="OX459119">
    <property type="protein sequence ID" value="CAI9096026.1"/>
    <property type="molecule type" value="Genomic_DNA"/>
</dbReference>
<feature type="region of interest" description="Disordered" evidence="1">
    <location>
        <begin position="20"/>
        <end position="73"/>
    </location>
</feature>
<dbReference type="GO" id="GO:0009773">
    <property type="term" value="P:photosynthetic electron transport in photosystem I"/>
    <property type="evidence" value="ECO:0007669"/>
    <property type="project" value="InterPro"/>
</dbReference>
<dbReference type="AlphaFoldDB" id="A0AAV1CK63"/>
<dbReference type="InterPro" id="IPR038931">
    <property type="entry name" value="CRR3"/>
</dbReference>
<keyword evidence="2" id="KW-0472">Membrane</keyword>
<keyword evidence="4" id="KW-1185">Reference proteome</keyword>
<evidence type="ECO:0000256" key="2">
    <source>
        <dbReference type="SAM" id="Phobius"/>
    </source>
</evidence>
<dbReference type="Proteomes" id="UP001161247">
    <property type="component" value="Chromosome 2"/>
</dbReference>
<feature type="transmembrane region" description="Helical" evidence="2">
    <location>
        <begin position="139"/>
        <end position="159"/>
    </location>
</feature>
<evidence type="ECO:0000313" key="3">
    <source>
        <dbReference type="EMBL" id="CAI9096026.1"/>
    </source>
</evidence>
<keyword evidence="2" id="KW-1133">Transmembrane helix</keyword>
<dbReference type="GO" id="GO:0009535">
    <property type="term" value="C:chloroplast thylakoid membrane"/>
    <property type="evidence" value="ECO:0007669"/>
    <property type="project" value="InterPro"/>
</dbReference>
<proteinExistence type="predicted"/>
<protein>
    <submittedName>
        <fullName evidence="3">OLC1v1032088C1</fullName>
    </submittedName>
</protein>
<dbReference type="PANTHER" id="PTHR36340:SF1">
    <property type="entry name" value="NAD(P)H DEHYDROGENASE SUBUNIT CRR3, CHLOROPLASTIC-RELATED"/>
    <property type="match status" value="1"/>
</dbReference>
<gene>
    <name evidence="3" type="ORF">OLC1_LOCUS6876</name>
</gene>
<name>A0AAV1CK63_OLDCO</name>
<evidence type="ECO:0000313" key="4">
    <source>
        <dbReference type="Proteomes" id="UP001161247"/>
    </source>
</evidence>
<keyword evidence="2" id="KW-0812">Transmembrane</keyword>
<organism evidence="3 4">
    <name type="scientific">Oldenlandia corymbosa var. corymbosa</name>
    <dbReference type="NCBI Taxonomy" id="529605"/>
    <lineage>
        <taxon>Eukaryota</taxon>
        <taxon>Viridiplantae</taxon>
        <taxon>Streptophyta</taxon>
        <taxon>Embryophyta</taxon>
        <taxon>Tracheophyta</taxon>
        <taxon>Spermatophyta</taxon>
        <taxon>Magnoliopsida</taxon>
        <taxon>eudicotyledons</taxon>
        <taxon>Gunneridae</taxon>
        <taxon>Pentapetalae</taxon>
        <taxon>asterids</taxon>
        <taxon>lamiids</taxon>
        <taxon>Gentianales</taxon>
        <taxon>Rubiaceae</taxon>
        <taxon>Rubioideae</taxon>
        <taxon>Spermacoceae</taxon>
        <taxon>Hedyotis-Oldenlandia complex</taxon>
        <taxon>Oldenlandia</taxon>
    </lineage>
</organism>